<keyword evidence="2" id="KW-1185">Reference proteome</keyword>
<evidence type="ECO:0000313" key="1">
    <source>
        <dbReference type="EMBL" id="KDQ53659.1"/>
    </source>
</evidence>
<dbReference type="AlphaFoldDB" id="A0A067PFU7"/>
<accession>A0A067PFU7</accession>
<reference evidence="2" key="1">
    <citation type="journal article" date="2014" name="Proc. Natl. Acad. Sci. U.S.A.">
        <title>Extensive sampling of basidiomycete genomes demonstrates inadequacy of the white-rot/brown-rot paradigm for wood decay fungi.</title>
        <authorList>
            <person name="Riley R."/>
            <person name="Salamov A.A."/>
            <person name="Brown D.W."/>
            <person name="Nagy L.G."/>
            <person name="Floudas D."/>
            <person name="Held B.W."/>
            <person name="Levasseur A."/>
            <person name="Lombard V."/>
            <person name="Morin E."/>
            <person name="Otillar R."/>
            <person name="Lindquist E.A."/>
            <person name="Sun H."/>
            <person name="LaButti K.M."/>
            <person name="Schmutz J."/>
            <person name="Jabbour D."/>
            <person name="Luo H."/>
            <person name="Baker S.E."/>
            <person name="Pisabarro A.G."/>
            <person name="Walton J.D."/>
            <person name="Blanchette R.A."/>
            <person name="Henrissat B."/>
            <person name="Martin F."/>
            <person name="Cullen D."/>
            <person name="Hibbett D.S."/>
            <person name="Grigoriev I.V."/>
        </authorList>
    </citation>
    <scope>NUCLEOTIDE SEQUENCE [LARGE SCALE GENOMIC DNA]</scope>
    <source>
        <strain evidence="2">MUCL 33604</strain>
    </source>
</reference>
<organism evidence="1 2">
    <name type="scientific">Jaapia argillacea MUCL 33604</name>
    <dbReference type="NCBI Taxonomy" id="933084"/>
    <lineage>
        <taxon>Eukaryota</taxon>
        <taxon>Fungi</taxon>
        <taxon>Dikarya</taxon>
        <taxon>Basidiomycota</taxon>
        <taxon>Agaricomycotina</taxon>
        <taxon>Agaricomycetes</taxon>
        <taxon>Agaricomycetidae</taxon>
        <taxon>Jaapiales</taxon>
        <taxon>Jaapiaceae</taxon>
        <taxon>Jaapia</taxon>
    </lineage>
</organism>
<name>A0A067PFU7_9AGAM</name>
<dbReference type="HOGENOM" id="CLU_1896515_0_0_1"/>
<proteinExistence type="predicted"/>
<sequence length="134" mass="15158">MPIPPRQNLRTAMKTYIHMRSGTAWPAHFPIGAGTLPSNFVNASQSTLQAWEQWRYVDTDGCQLDRRQNHEAQLASTRTTKWFSPIFSRIPATFHGLEIPSKVCQDLLMADTIDDHRPSCGLKSIPPLYLSPHS</sequence>
<gene>
    <name evidence="1" type="ORF">JAAARDRAFT_420231</name>
</gene>
<dbReference type="InParanoid" id="A0A067PFU7"/>
<evidence type="ECO:0000313" key="2">
    <source>
        <dbReference type="Proteomes" id="UP000027265"/>
    </source>
</evidence>
<protein>
    <submittedName>
        <fullName evidence="1">Uncharacterized protein</fullName>
    </submittedName>
</protein>
<dbReference type="EMBL" id="KL197732">
    <property type="protein sequence ID" value="KDQ53659.1"/>
    <property type="molecule type" value="Genomic_DNA"/>
</dbReference>
<dbReference type="Proteomes" id="UP000027265">
    <property type="component" value="Unassembled WGS sequence"/>
</dbReference>